<feature type="transmembrane region" description="Helical" evidence="5">
    <location>
        <begin position="70"/>
        <end position="87"/>
    </location>
</feature>
<protein>
    <submittedName>
        <fullName evidence="7">SulP family sulfate permease</fullName>
    </submittedName>
</protein>
<dbReference type="GO" id="GO:0016020">
    <property type="term" value="C:membrane"/>
    <property type="evidence" value="ECO:0007669"/>
    <property type="project" value="UniProtKB-SubCell"/>
</dbReference>
<dbReference type="SUPFAM" id="SSF52091">
    <property type="entry name" value="SpoIIaa-like"/>
    <property type="match status" value="1"/>
</dbReference>
<dbReference type="PROSITE" id="PS50801">
    <property type="entry name" value="STAS"/>
    <property type="match status" value="1"/>
</dbReference>
<feature type="transmembrane region" description="Helical" evidence="5">
    <location>
        <begin position="261"/>
        <end position="287"/>
    </location>
</feature>
<dbReference type="PANTHER" id="PTHR11814">
    <property type="entry name" value="SULFATE TRANSPORTER"/>
    <property type="match status" value="1"/>
</dbReference>
<dbReference type="Proteomes" id="UP000295696">
    <property type="component" value="Unassembled WGS sequence"/>
</dbReference>
<evidence type="ECO:0000259" key="6">
    <source>
        <dbReference type="PROSITE" id="PS50801"/>
    </source>
</evidence>
<keyword evidence="2 5" id="KW-0812">Transmembrane</keyword>
<evidence type="ECO:0000256" key="5">
    <source>
        <dbReference type="SAM" id="Phobius"/>
    </source>
</evidence>
<accession>A0A4R3IRB2</accession>
<feature type="transmembrane region" description="Helical" evidence="5">
    <location>
        <begin position="94"/>
        <end position="112"/>
    </location>
</feature>
<feature type="domain" description="STAS" evidence="6">
    <location>
        <begin position="465"/>
        <end position="571"/>
    </location>
</feature>
<dbReference type="InterPro" id="IPR036513">
    <property type="entry name" value="STAS_dom_sf"/>
</dbReference>
<dbReference type="EMBL" id="SLZU01000040">
    <property type="protein sequence ID" value="TCS51832.1"/>
    <property type="molecule type" value="Genomic_DNA"/>
</dbReference>
<feature type="transmembrane region" description="Helical" evidence="5">
    <location>
        <begin position="118"/>
        <end position="139"/>
    </location>
</feature>
<dbReference type="GO" id="GO:0055085">
    <property type="term" value="P:transmembrane transport"/>
    <property type="evidence" value="ECO:0007669"/>
    <property type="project" value="InterPro"/>
</dbReference>
<sequence length="601" mass="63912">MTTYLKSSPAFDLKKTLRRQGHLFSPMRPWMNRVTRRTLRADAIAALTNAAIVMPQGVAFAMVAGLPPQYGLYTAMITAVVAGFWGSSMVMVSGPTTAISALLFATLSPVAAPESEVFLALALALTILIGLLQVAAGVARLGGLISFISHSVIVGFTAAAALLIACSQLGPALGVQVERGGSVVERLLQVVEHSDQINPTACVIAIASLFSIVLCQHLSRHIPAYLVALAVGGFAGQFFGAEDHGITMFSALPSVLPSFNVPAASIGQIVELIPGAIALAVVGLLEAISIGRAFATRREEKYDTNQEIVGQGLSNIFGGLLSCYAGSGSFTRSGLNAESGAQTPLSAIFAAVWLLLLLLLLAPLVVYIPVPAMAGIILYVAWRLIKFSEIAHILRSKRETTILLATFFVGIIIELEYSIVVGVVLSLVFFLYSSSHPFVGVGAPMLINGERRLRNAELNKLPQCPKISIRRVQGQIFFGSVDELESDFSKISNDHPNQTTVVLILQGIESIDLAGADFLNQQIQRAKRNGGKVFLVVLYPSLISALERFGTLATLGRENLFHSKRDAIAYAIGTVPSTLCASCKQRVFSECSAKAGASRGC</sequence>
<dbReference type="InterPro" id="IPR011547">
    <property type="entry name" value="SLC26A/SulP_dom"/>
</dbReference>
<feature type="transmembrane region" description="Helical" evidence="5">
    <location>
        <begin position="222"/>
        <end position="241"/>
    </location>
</feature>
<reference evidence="7 8" key="1">
    <citation type="submission" date="2019-03" db="EMBL/GenBank/DDBJ databases">
        <title>Genomic Encyclopedia of Type Strains, Phase IV (KMG-IV): sequencing the most valuable type-strain genomes for metagenomic binning, comparative biology and taxonomic classification.</title>
        <authorList>
            <person name="Goeker M."/>
        </authorList>
    </citation>
    <scope>NUCLEOTIDE SEQUENCE [LARGE SCALE GENOMIC DNA]</scope>
    <source>
        <strain evidence="7 8">DSM 104836</strain>
    </source>
</reference>
<organism evidence="7 8">
    <name type="scientific">Primorskyibacter sedentarius</name>
    <dbReference type="NCBI Taxonomy" id="745311"/>
    <lineage>
        <taxon>Bacteria</taxon>
        <taxon>Pseudomonadati</taxon>
        <taxon>Pseudomonadota</taxon>
        <taxon>Alphaproteobacteria</taxon>
        <taxon>Rhodobacterales</taxon>
        <taxon>Roseobacteraceae</taxon>
        <taxon>Primorskyibacter</taxon>
    </lineage>
</organism>
<keyword evidence="8" id="KW-1185">Reference proteome</keyword>
<comment type="subcellular location">
    <subcellularLocation>
        <location evidence="1">Membrane</location>
        <topology evidence="1">Multi-pass membrane protein</topology>
    </subcellularLocation>
</comment>
<comment type="caution">
    <text evidence="7">The sequence shown here is derived from an EMBL/GenBank/DDBJ whole genome shotgun (WGS) entry which is preliminary data.</text>
</comment>
<dbReference type="InterPro" id="IPR002645">
    <property type="entry name" value="STAS_dom"/>
</dbReference>
<feature type="transmembrane region" description="Helical" evidence="5">
    <location>
        <begin position="151"/>
        <end position="177"/>
    </location>
</feature>
<feature type="transmembrane region" description="Helical" evidence="5">
    <location>
        <begin position="197"/>
        <end position="215"/>
    </location>
</feature>
<dbReference type="Pfam" id="PF00916">
    <property type="entry name" value="Sulfate_transp"/>
    <property type="match status" value="1"/>
</dbReference>
<feature type="transmembrane region" description="Helical" evidence="5">
    <location>
        <begin position="347"/>
        <end position="380"/>
    </location>
</feature>
<feature type="transmembrane region" description="Helical" evidence="5">
    <location>
        <begin position="401"/>
        <end position="432"/>
    </location>
</feature>
<keyword evidence="4 5" id="KW-0472">Membrane</keyword>
<dbReference type="CDD" id="cd07042">
    <property type="entry name" value="STAS_SulP_like_sulfate_transporter"/>
    <property type="match status" value="1"/>
</dbReference>
<dbReference type="RefSeq" id="WP_243652077.1">
    <property type="nucleotide sequence ID" value="NZ_SLZU01000040.1"/>
</dbReference>
<dbReference type="Gene3D" id="3.30.750.24">
    <property type="entry name" value="STAS domain"/>
    <property type="match status" value="1"/>
</dbReference>
<feature type="transmembrane region" description="Helical" evidence="5">
    <location>
        <begin position="308"/>
        <end position="327"/>
    </location>
</feature>
<evidence type="ECO:0000256" key="1">
    <source>
        <dbReference type="ARBA" id="ARBA00004141"/>
    </source>
</evidence>
<name>A0A4R3IRB2_9RHOB</name>
<evidence type="ECO:0000313" key="7">
    <source>
        <dbReference type="EMBL" id="TCS51832.1"/>
    </source>
</evidence>
<evidence type="ECO:0000256" key="3">
    <source>
        <dbReference type="ARBA" id="ARBA00022989"/>
    </source>
</evidence>
<dbReference type="InterPro" id="IPR001902">
    <property type="entry name" value="SLC26A/SulP_fam"/>
</dbReference>
<evidence type="ECO:0000256" key="4">
    <source>
        <dbReference type="ARBA" id="ARBA00023136"/>
    </source>
</evidence>
<feature type="transmembrane region" description="Helical" evidence="5">
    <location>
        <begin position="43"/>
        <end position="64"/>
    </location>
</feature>
<dbReference type="AlphaFoldDB" id="A0A4R3IRB2"/>
<dbReference type="Pfam" id="PF01740">
    <property type="entry name" value="STAS"/>
    <property type="match status" value="1"/>
</dbReference>
<gene>
    <name evidence="7" type="ORF">EDD52_14015</name>
</gene>
<keyword evidence="3 5" id="KW-1133">Transmembrane helix</keyword>
<evidence type="ECO:0000313" key="8">
    <source>
        <dbReference type="Proteomes" id="UP000295696"/>
    </source>
</evidence>
<evidence type="ECO:0000256" key="2">
    <source>
        <dbReference type="ARBA" id="ARBA00022692"/>
    </source>
</evidence>
<proteinExistence type="predicted"/>